<protein>
    <submittedName>
        <fullName evidence="2">Oidioi.mRNA.OKI2018_I69.PAR.g8800.t1.cds</fullName>
    </submittedName>
</protein>
<name>A0ABN7RLQ3_OIKDI</name>
<dbReference type="Proteomes" id="UP001158576">
    <property type="component" value="Chromosome PAR"/>
</dbReference>
<feature type="compositionally biased region" description="Basic residues" evidence="1">
    <location>
        <begin position="190"/>
        <end position="199"/>
    </location>
</feature>
<gene>
    <name evidence="2" type="ORF">OKIOD_LOCUS358</name>
</gene>
<accession>A0ABN7RLQ3</accession>
<evidence type="ECO:0000313" key="2">
    <source>
        <dbReference type="EMBL" id="CAG5077736.1"/>
    </source>
</evidence>
<dbReference type="EMBL" id="OU015568">
    <property type="protein sequence ID" value="CAG5077736.1"/>
    <property type="molecule type" value="Genomic_DNA"/>
</dbReference>
<organism evidence="2 3">
    <name type="scientific">Oikopleura dioica</name>
    <name type="common">Tunicate</name>
    <dbReference type="NCBI Taxonomy" id="34765"/>
    <lineage>
        <taxon>Eukaryota</taxon>
        <taxon>Metazoa</taxon>
        <taxon>Chordata</taxon>
        <taxon>Tunicata</taxon>
        <taxon>Appendicularia</taxon>
        <taxon>Copelata</taxon>
        <taxon>Oikopleuridae</taxon>
        <taxon>Oikopleura</taxon>
    </lineage>
</organism>
<sequence>MPKANYYNFFFVDVETTHDFDLKTLVHESTVGVIWEFSCGCCIKFPTLHSSEVVLGEMKEQWGGRLCRKSTSPWGDNWNHLPPTDHFFCREDPKLIERLADLMMMPEDYFHLVEGVSLVPSKDFREANDAMKLKILFSTPVPLPERKNDFKKAKKLPEALRKTLEAENSRKTTLTDKELEDLFAQSVAPKKSKKSKKEKPNKGKAPNNIRKTKKPVRL</sequence>
<evidence type="ECO:0000313" key="3">
    <source>
        <dbReference type="Proteomes" id="UP001158576"/>
    </source>
</evidence>
<feature type="compositionally biased region" description="Basic and acidic residues" evidence="1">
    <location>
        <begin position="164"/>
        <end position="177"/>
    </location>
</feature>
<keyword evidence="3" id="KW-1185">Reference proteome</keyword>
<reference evidence="2 3" key="1">
    <citation type="submission" date="2021-04" db="EMBL/GenBank/DDBJ databases">
        <authorList>
            <person name="Bliznina A."/>
        </authorList>
    </citation>
    <scope>NUCLEOTIDE SEQUENCE [LARGE SCALE GENOMIC DNA]</scope>
</reference>
<proteinExistence type="predicted"/>
<evidence type="ECO:0000256" key="1">
    <source>
        <dbReference type="SAM" id="MobiDB-lite"/>
    </source>
</evidence>
<feature type="region of interest" description="Disordered" evidence="1">
    <location>
        <begin position="164"/>
        <end position="218"/>
    </location>
</feature>